<name>A0ABZ2LJP7_9BACT</name>
<organism evidence="1 2">
    <name type="scientific">Pendulispora rubella</name>
    <dbReference type="NCBI Taxonomy" id="2741070"/>
    <lineage>
        <taxon>Bacteria</taxon>
        <taxon>Pseudomonadati</taxon>
        <taxon>Myxococcota</taxon>
        <taxon>Myxococcia</taxon>
        <taxon>Myxococcales</taxon>
        <taxon>Sorangiineae</taxon>
        <taxon>Pendulisporaceae</taxon>
        <taxon>Pendulispora</taxon>
    </lineage>
</organism>
<keyword evidence="2" id="KW-1185">Reference proteome</keyword>
<protein>
    <submittedName>
        <fullName evidence="1">Uncharacterized protein</fullName>
    </submittedName>
</protein>
<accession>A0ABZ2LJP7</accession>
<dbReference type="RefSeq" id="WP_394840290.1">
    <property type="nucleotide sequence ID" value="NZ_CP089929.1"/>
</dbReference>
<reference evidence="1" key="1">
    <citation type="submission" date="2021-12" db="EMBL/GenBank/DDBJ databases">
        <title>Discovery of the Pendulisporaceae a myxobacterial family with distinct sporulation behavior and unique specialized metabolism.</title>
        <authorList>
            <person name="Garcia R."/>
            <person name="Popoff A."/>
            <person name="Bader C.D."/>
            <person name="Loehr J."/>
            <person name="Walesch S."/>
            <person name="Walt C."/>
            <person name="Boldt J."/>
            <person name="Bunk B."/>
            <person name="Haeckl F.J.F.P.J."/>
            <person name="Gunesch A.P."/>
            <person name="Birkelbach J."/>
            <person name="Nuebel U."/>
            <person name="Pietschmann T."/>
            <person name="Bach T."/>
            <person name="Mueller R."/>
        </authorList>
    </citation>
    <scope>NUCLEOTIDE SEQUENCE</scope>
    <source>
        <strain evidence="1">MSr11367</strain>
    </source>
</reference>
<evidence type="ECO:0000313" key="1">
    <source>
        <dbReference type="EMBL" id="WXB10615.1"/>
    </source>
</evidence>
<gene>
    <name evidence="1" type="ORF">LVJ94_25735</name>
</gene>
<dbReference type="EMBL" id="CP089983">
    <property type="protein sequence ID" value="WXB10615.1"/>
    <property type="molecule type" value="Genomic_DNA"/>
</dbReference>
<evidence type="ECO:0000313" key="2">
    <source>
        <dbReference type="Proteomes" id="UP001374803"/>
    </source>
</evidence>
<sequence length="70" mass="8186">MGAYLRASAPERAERELSLPAQRRAVQEYAAPERALDQPRPIGTVKLEFIRMVTLWWTYAVPIRVMRWSQ</sequence>
<proteinExistence type="predicted"/>
<dbReference type="Proteomes" id="UP001374803">
    <property type="component" value="Chromosome"/>
</dbReference>